<dbReference type="eggNOG" id="KOG0017">
    <property type="taxonomic scope" value="Eukaryota"/>
</dbReference>
<keyword evidence="5" id="KW-1185">Reference proteome</keyword>
<dbReference type="RefSeq" id="XP_009784143.1">
    <property type="nucleotide sequence ID" value="XM_009785841.1"/>
</dbReference>
<protein>
    <submittedName>
        <fullName evidence="6">Uncharacterized protein LOC104232596</fullName>
    </submittedName>
</protein>
<dbReference type="AlphaFoldDB" id="A0A1U7WZX7"/>
<dbReference type="OrthoDB" id="1304693at2759"/>
<dbReference type="SUPFAM" id="SSF56672">
    <property type="entry name" value="DNA/RNA polymerases"/>
    <property type="match status" value="1"/>
</dbReference>
<dbReference type="Pfam" id="PF17921">
    <property type="entry name" value="Integrase_H2C2"/>
    <property type="match status" value="1"/>
</dbReference>
<dbReference type="STRING" id="4096.A0A1U7WZX7"/>
<dbReference type="PANTHER" id="PTHR37984">
    <property type="entry name" value="PROTEIN CBG26694"/>
    <property type="match status" value="1"/>
</dbReference>
<dbReference type="InterPro" id="IPR043502">
    <property type="entry name" value="DNA/RNA_pol_sf"/>
</dbReference>
<accession>A0A1U7WZX7</accession>
<dbReference type="Pfam" id="PF17919">
    <property type="entry name" value="RT_RNaseH_2"/>
    <property type="match status" value="1"/>
</dbReference>
<feature type="domain" description="Reverse transcriptase" evidence="2">
    <location>
        <begin position="1"/>
        <end position="80"/>
    </location>
</feature>
<dbReference type="InterPro" id="IPR012337">
    <property type="entry name" value="RNaseH-like_sf"/>
</dbReference>
<dbReference type="Proteomes" id="UP000189701">
    <property type="component" value="Unplaced"/>
</dbReference>
<dbReference type="CDD" id="cd01647">
    <property type="entry name" value="RT_LTR"/>
    <property type="match status" value="1"/>
</dbReference>
<dbReference type="Pfam" id="PF00078">
    <property type="entry name" value="RVT_1"/>
    <property type="match status" value="1"/>
</dbReference>
<evidence type="ECO:0000259" key="3">
    <source>
        <dbReference type="Pfam" id="PF17919"/>
    </source>
</evidence>
<evidence type="ECO:0000259" key="4">
    <source>
        <dbReference type="Pfam" id="PF17921"/>
    </source>
</evidence>
<organism evidence="5 6">
    <name type="scientific">Nicotiana sylvestris</name>
    <name type="common">Wood tobacco</name>
    <name type="synonym">South American tobacco</name>
    <dbReference type="NCBI Taxonomy" id="4096"/>
    <lineage>
        <taxon>Eukaryota</taxon>
        <taxon>Viridiplantae</taxon>
        <taxon>Streptophyta</taxon>
        <taxon>Embryophyta</taxon>
        <taxon>Tracheophyta</taxon>
        <taxon>Spermatophyta</taxon>
        <taxon>Magnoliopsida</taxon>
        <taxon>eudicotyledons</taxon>
        <taxon>Gunneridae</taxon>
        <taxon>Pentapetalae</taxon>
        <taxon>asterids</taxon>
        <taxon>lamiids</taxon>
        <taxon>Solanales</taxon>
        <taxon>Solanaceae</taxon>
        <taxon>Nicotianoideae</taxon>
        <taxon>Nicotianeae</taxon>
        <taxon>Nicotiana</taxon>
    </lineage>
</organism>
<evidence type="ECO:0000313" key="5">
    <source>
        <dbReference type="Proteomes" id="UP000189701"/>
    </source>
</evidence>
<keyword evidence="1" id="KW-0511">Multifunctional enzyme</keyword>
<dbReference type="Gene3D" id="3.30.70.270">
    <property type="match status" value="1"/>
</dbReference>
<reference evidence="5" key="1">
    <citation type="journal article" date="2013" name="Genome Biol.">
        <title>Reference genomes and transcriptomes of Nicotiana sylvestris and Nicotiana tomentosiformis.</title>
        <authorList>
            <person name="Sierro N."/>
            <person name="Battey J.N."/>
            <person name="Ouadi S."/>
            <person name="Bovet L."/>
            <person name="Goepfert S."/>
            <person name="Bakaher N."/>
            <person name="Peitsch M.C."/>
            <person name="Ivanov N.V."/>
        </authorList>
    </citation>
    <scope>NUCLEOTIDE SEQUENCE [LARGE SCALE GENOMIC DNA]</scope>
</reference>
<dbReference type="GO" id="GO:0003824">
    <property type="term" value="F:catalytic activity"/>
    <property type="evidence" value="ECO:0007669"/>
    <property type="project" value="UniProtKB-KW"/>
</dbReference>
<dbReference type="Gene3D" id="1.10.340.70">
    <property type="match status" value="1"/>
</dbReference>
<dbReference type="InterPro" id="IPR041588">
    <property type="entry name" value="Integrase_H2C2"/>
</dbReference>
<dbReference type="InterPro" id="IPR043128">
    <property type="entry name" value="Rev_trsase/Diguanyl_cyclase"/>
</dbReference>
<dbReference type="SUPFAM" id="SSF53098">
    <property type="entry name" value="Ribonuclease H-like"/>
    <property type="match status" value="1"/>
</dbReference>
<feature type="domain" description="Integrase zinc-binding" evidence="4">
    <location>
        <begin position="270"/>
        <end position="325"/>
    </location>
</feature>
<evidence type="ECO:0000313" key="6">
    <source>
        <dbReference type="RefSeq" id="XP_009784143.1"/>
    </source>
</evidence>
<dbReference type="InterPro" id="IPR036397">
    <property type="entry name" value="RNaseH_sf"/>
</dbReference>
<gene>
    <name evidence="6" type="primary">LOC104232596</name>
</gene>
<evidence type="ECO:0000256" key="1">
    <source>
        <dbReference type="ARBA" id="ARBA00023268"/>
    </source>
</evidence>
<dbReference type="PANTHER" id="PTHR37984:SF5">
    <property type="entry name" value="PROTEIN NYNRIN-LIKE"/>
    <property type="match status" value="1"/>
</dbReference>
<dbReference type="InterPro" id="IPR041577">
    <property type="entry name" value="RT_RNaseH_2"/>
</dbReference>
<dbReference type="GO" id="GO:0003676">
    <property type="term" value="F:nucleic acid binding"/>
    <property type="evidence" value="ECO:0007669"/>
    <property type="project" value="InterPro"/>
</dbReference>
<dbReference type="InterPro" id="IPR050951">
    <property type="entry name" value="Retrovirus_Pol_polyprotein"/>
</dbReference>
<reference evidence="6" key="2">
    <citation type="submission" date="2025-08" db="UniProtKB">
        <authorList>
            <consortium name="RefSeq"/>
        </authorList>
    </citation>
    <scope>IDENTIFICATION</scope>
    <source>
        <tissue evidence="6">Leaf</tissue>
    </source>
</reference>
<name>A0A1U7WZX7_NICSY</name>
<proteinExistence type="predicted"/>
<feature type="domain" description="Reverse transcriptase/retrotransposon-derived protein RNase H-like" evidence="3">
    <location>
        <begin position="91"/>
        <end position="139"/>
    </location>
</feature>
<sequence length="410" mass="47830">MSFGLCNTPATFQRCMMAIFMDMVEEIMEVFMDDFSVVGNSFDDCLMNLRRVLKRCIETNLVLNWEMCHFMVQEGIVLGYLVSSKGIEVDRAKVAFEELKKRLITSPITVGPDWEQPFELMCDAGDYAVGAVLGQQKDKVICKYLIEKKESKSRLIRCVLLLQEFDLEIRDRNETENQVANHLSRMEGAKKKVEVEEILKTFPDEQLLATSFEEASWYTDIANYLVSCIVPYDLSSVQKKNFFRDCHMYYWDEPHLFRICIDNMIRRYIPEIDQFSILQACHASPYGGHFREVRIADKILELDFNWPTLSKDAYLWIKGCDEFQRIGNISRRHEMPMNPIQELEVFDVWGIDFKGPFVSLYGNKYILVAVDYVSKWVEAASLPTNDAKGANWFFEKEHIHPIWHSKGNNQ</sequence>
<dbReference type="Gene3D" id="3.30.420.10">
    <property type="entry name" value="Ribonuclease H-like superfamily/Ribonuclease H"/>
    <property type="match status" value="1"/>
</dbReference>
<evidence type="ECO:0000259" key="2">
    <source>
        <dbReference type="Pfam" id="PF00078"/>
    </source>
</evidence>
<dbReference type="InterPro" id="IPR000477">
    <property type="entry name" value="RT_dom"/>
</dbReference>